<proteinExistence type="predicted"/>
<feature type="non-terminal residue" evidence="1">
    <location>
        <position position="1"/>
    </location>
</feature>
<protein>
    <submittedName>
        <fullName evidence="1">Uncharacterized protein</fullName>
    </submittedName>
</protein>
<comment type="caution">
    <text evidence="1">The sequence shown here is derived from an EMBL/GenBank/DDBJ whole genome shotgun (WGS) entry which is preliminary data.</text>
</comment>
<dbReference type="EMBL" id="JBHTIR010001201">
    <property type="protein sequence ID" value="MFD0852259.1"/>
    <property type="molecule type" value="Genomic_DNA"/>
</dbReference>
<keyword evidence="2" id="KW-1185">Reference proteome</keyword>
<dbReference type="Proteomes" id="UP001597083">
    <property type="component" value="Unassembled WGS sequence"/>
</dbReference>
<organism evidence="1 2">
    <name type="scientific">Actinomadura adrarensis</name>
    <dbReference type="NCBI Taxonomy" id="1819600"/>
    <lineage>
        <taxon>Bacteria</taxon>
        <taxon>Bacillati</taxon>
        <taxon>Actinomycetota</taxon>
        <taxon>Actinomycetes</taxon>
        <taxon>Streptosporangiales</taxon>
        <taxon>Thermomonosporaceae</taxon>
        <taxon>Actinomadura</taxon>
    </lineage>
</organism>
<gene>
    <name evidence="1" type="ORF">ACFQ07_08500</name>
</gene>
<reference evidence="2" key="1">
    <citation type="journal article" date="2019" name="Int. J. Syst. Evol. Microbiol.">
        <title>The Global Catalogue of Microorganisms (GCM) 10K type strain sequencing project: providing services to taxonomists for standard genome sequencing and annotation.</title>
        <authorList>
            <consortium name="The Broad Institute Genomics Platform"/>
            <consortium name="The Broad Institute Genome Sequencing Center for Infectious Disease"/>
            <person name="Wu L."/>
            <person name="Ma J."/>
        </authorList>
    </citation>
    <scope>NUCLEOTIDE SEQUENCE [LARGE SCALE GENOMIC DNA]</scope>
    <source>
        <strain evidence="2">JCM 31696</strain>
    </source>
</reference>
<evidence type="ECO:0000313" key="1">
    <source>
        <dbReference type="EMBL" id="MFD0852259.1"/>
    </source>
</evidence>
<accession>A0ABW3CF38</accession>
<sequence length="79" mass="8319">GETVRIGPFEVGPYGVAKEGERISWDHVVEAGMDNGVVFVGTRDESRRLSAIAARTPNAIVFVQLCRTLGASGSNSLGS</sequence>
<evidence type="ECO:0000313" key="2">
    <source>
        <dbReference type="Proteomes" id="UP001597083"/>
    </source>
</evidence>
<name>A0ABW3CF38_9ACTN</name>